<dbReference type="PANTHER" id="PTHR45883">
    <property type="entry name" value="HSC70-INTERACTING PROTEIN"/>
    <property type="match status" value="1"/>
</dbReference>
<evidence type="ECO:0000256" key="2">
    <source>
        <dbReference type="ARBA" id="ARBA00022803"/>
    </source>
</evidence>
<dbReference type="PANTHER" id="PTHR45883:SF7">
    <property type="entry name" value="TPR REPEAT-CONTAINING THIOREDOXIN TDX"/>
    <property type="match status" value="1"/>
</dbReference>
<organism evidence="4">
    <name type="scientific">Sesamum radiatum</name>
    <name type="common">Black benniseed</name>
    <dbReference type="NCBI Taxonomy" id="300843"/>
    <lineage>
        <taxon>Eukaryota</taxon>
        <taxon>Viridiplantae</taxon>
        <taxon>Streptophyta</taxon>
        <taxon>Embryophyta</taxon>
        <taxon>Tracheophyta</taxon>
        <taxon>Spermatophyta</taxon>
        <taxon>Magnoliopsida</taxon>
        <taxon>eudicotyledons</taxon>
        <taxon>Gunneridae</taxon>
        <taxon>Pentapetalae</taxon>
        <taxon>asterids</taxon>
        <taxon>lamiids</taxon>
        <taxon>Lamiales</taxon>
        <taxon>Pedaliaceae</taxon>
        <taxon>Sesamum</taxon>
    </lineage>
</organism>
<keyword evidence="2" id="KW-0802">TPR repeat</keyword>
<feature type="domain" description="Hsp70-interacting protein N-terminal" evidence="3">
    <location>
        <begin position="2"/>
        <end position="43"/>
    </location>
</feature>
<dbReference type="Pfam" id="PF18253">
    <property type="entry name" value="HipN"/>
    <property type="match status" value="1"/>
</dbReference>
<dbReference type="EMBL" id="JACGWJ010000001">
    <property type="protein sequence ID" value="KAL0441167.1"/>
    <property type="molecule type" value="Genomic_DNA"/>
</dbReference>
<accession>A0AAW2WL28</accession>
<protein>
    <submittedName>
        <fullName evidence="4">FAM10 family protein</fullName>
    </submittedName>
</protein>
<evidence type="ECO:0000256" key="1">
    <source>
        <dbReference type="ARBA" id="ARBA00022737"/>
    </source>
</evidence>
<evidence type="ECO:0000313" key="4">
    <source>
        <dbReference type="EMBL" id="KAL0441167.1"/>
    </source>
</evidence>
<name>A0AAW2WL28_SESRA</name>
<reference evidence="4" key="1">
    <citation type="submission" date="2020-06" db="EMBL/GenBank/DDBJ databases">
        <authorList>
            <person name="Li T."/>
            <person name="Hu X."/>
            <person name="Zhang T."/>
            <person name="Song X."/>
            <person name="Zhang H."/>
            <person name="Dai N."/>
            <person name="Sheng W."/>
            <person name="Hou X."/>
            <person name="Wei L."/>
        </authorList>
    </citation>
    <scope>NUCLEOTIDE SEQUENCE</scope>
    <source>
        <strain evidence="4">G02</strain>
        <tissue evidence="4">Leaf</tissue>
    </source>
</reference>
<dbReference type="GO" id="GO:0000118">
    <property type="term" value="C:histone deacetylase complex"/>
    <property type="evidence" value="ECO:0007669"/>
    <property type="project" value="TreeGrafter"/>
</dbReference>
<evidence type="ECO:0000259" key="3">
    <source>
        <dbReference type="Pfam" id="PF18253"/>
    </source>
</evidence>
<dbReference type="CDD" id="cd14438">
    <property type="entry name" value="Hip_N"/>
    <property type="match status" value="1"/>
</dbReference>
<dbReference type="GO" id="GO:0046983">
    <property type="term" value="F:protein dimerization activity"/>
    <property type="evidence" value="ECO:0007669"/>
    <property type="project" value="InterPro"/>
</dbReference>
<dbReference type="FunFam" id="6.10.250.3420:FF:000001">
    <property type="entry name" value="Hsc70-interacting protein-like protein"/>
    <property type="match status" value="1"/>
</dbReference>
<keyword evidence="1" id="KW-0677">Repeat</keyword>
<reference evidence="4" key="2">
    <citation type="journal article" date="2024" name="Plant">
        <title>Genomic evolution and insights into agronomic trait innovations of Sesamum species.</title>
        <authorList>
            <person name="Miao H."/>
            <person name="Wang L."/>
            <person name="Qu L."/>
            <person name="Liu H."/>
            <person name="Sun Y."/>
            <person name="Le M."/>
            <person name="Wang Q."/>
            <person name="Wei S."/>
            <person name="Zheng Y."/>
            <person name="Lin W."/>
            <person name="Duan Y."/>
            <person name="Cao H."/>
            <person name="Xiong S."/>
            <person name="Wang X."/>
            <person name="Wei L."/>
            <person name="Li C."/>
            <person name="Ma Q."/>
            <person name="Ju M."/>
            <person name="Zhao R."/>
            <person name="Li G."/>
            <person name="Mu C."/>
            <person name="Tian Q."/>
            <person name="Mei H."/>
            <person name="Zhang T."/>
            <person name="Gao T."/>
            <person name="Zhang H."/>
        </authorList>
    </citation>
    <scope>NUCLEOTIDE SEQUENCE</scope>
    <source>
        <strain evidence="4">G02</strain>
    </source>
</reference>
<dbReference type="InterPro" id="IPR034649">
    <property type="entry name" value="Hip_N"/>
</dbReference>
<dbReference type="Gene3D" id="6.10.250.3420">
    <property type="match status" value="1"/>
</dbReference>
<dbReference type="AlphaFoldDB" id="A0AAW2WL28"/>
<dbReference type="GO" id="GO:0030544">
    <property type="term" value="F:Hsp70 protein binding"/>
    <property type="evidence" value="ECO:0007669"/>
    <property type="project" value="TreeGrafter"/>
</dbReference>
<proteinExistence type="predicted"/>
<sequence>MDADKIEELKGFVEHCKQNPSVLHTPSLAFFKNFLQSLGAQIPPPSGKSVSSPFDFLYWLCWS</sequence>
<comment type="caution">
    <text evidence="4">The sequence shown here is derived from an EMBL/GenBank/DDBJ whole genome shotgun (WGS) entry which is preliminary data.</text>
</comment>
<gene>
    <name evidence="4" type="ORF">Sradi_0055600</name>
</gene>